<evidence type="ECO:0000313" key="3">
    <source>
        <dbReference type="Proteomes" id="UP000242146"/>
    </source>
</evidence>
<gene>
    <name evidence="2" type="ORF">DM01DRAFT_1375938</name>
</gene>
<dbReference type="Proteomes" id="UP000242146">
    <property type="component" value="Unassembled WGS sequence"/>
</dbReference>
<evidence type="ECO:0000313" key="2">
    <source>
        <dbReference type="EMBL" id="ORX50608.1"/>
    </source>
</evidence>
<feature type="region of interest" description="Disordered" evidence="1">
    <location>
        <begin position="137"/>
        <end position="179"/>
    </location>
</feature>
<evidence type="ECO:0000256" key="1">
    <source>
        <dbReference type="SAM" id="MobiDB-lite"/>
    </source>
</evidence>
<proteinExistence type="predicted"/>
<accession>A0A1X2GDP7</accession>
<organism evidence="2 3">
    <name type="scientific">Hesseltinella vesiculosa</name>
    <dbReference type="NCBI Taxonomy" id="101127"/>
    <lineage>
        <taxon>Eukaryota</taxon>
        <taxon>Fungi</taxon>
        <taxon>Fungi incertae sedis</taxon>
        <taxon>Mucoromycota</taxon>
        <taxon>Mucoromycotina</taxon>
        <taxon>Mucoromycetes</taxon>
        <taxon>Mucorales</taxon>
        <taxon>Cunninghamellaceae</taxon>
        <taxon>Hesseltinella</taxon>
    </lineage>
</organism>
<protein>
    <submittedName>
        <fullName evidence="2">Uncharacterized protein</fullName>
    </submittedName>
</protein>
<reference evidence="2 3" key="1">
    <citation type="submission" date="2016-07" db="EMBL/GenBank/DDBJ databases">
        <title>Pervasive Adenine N6-methylation of Active Genes in Fungi.</title>
        <authorList>
            <consortium name="DOE Joint Genome Institute"/>
            <person name="Mondo S.J."/>
            <person name="Dannebaum R.O."/>
            <person name="Kuo R.C."/>
            <person name="Labutti K."/>
            <person name="Haridas S."/>
            <person name="Kuo A."/>
            <person name="Salamov A."/>
            <person name="Ahrendt S.R."/>
            <person name="Lipzen A."/>
            <person name="Sullivan W."/>
            <person name="Andreopoulos W.B."/>
            <person name="Clum A."/>
            <person name="Lindquist E."/>
            <person name="Daum C."/>
            <person name="Ramamoorthy G.K."/>
            <person name="Gryganskyi A."/>
            <person name="Culley D."/>
            <person name="Magnuson J.K."/>
            <person name="James T.Y."/>
            <person name="O'Malley M.A."/>
            <person name="Stajich J.E."/>
            <person name="Spatafora J.W."/>
            <person name="Visel A."/>
            <person name="Grigoriev I.V."/>
        </authorList>
    </citation>
    <scope>NUCLEOTIDE SEQUENCE [LARGE SCALE GENOMIC DNA]</scope>
    <source>
        <strain evidence="2 3">NRRL 3301</strain>
    </source>
</reference>
<sequence>MPASLSIRQASSMWAPILPQQKVAVQKRQLSTGQTGLPTNTRWNVLLYFKMNSNTERPNPRHCRGCRCQCQQVLLHGPLIGANIWSVEERWQFLLLVVPPMTCLVHIHQFGDSLSVHFDMTISPARVDDHPVQYHRQTHHKQQSHLARNRPANATDHHQPTTPAWAIRRRQHRHRNHQN</sequence>
<feature type="compositionally biased region" description="Basic residues" evidence="1">
    <location>
        <begin position="167"/>
        <end position="179"/>
    </location>
</feature>
<comment type="caution">
    <text evidence="2">The sequence shown here is derived from an EMBL/GenBank/DDBJ whole genome shotgun (WGS) entry which is preliminary data.</text>
</comment>
<dbReference type="EMBL" id="MCGT01000023">
    <property type="protein sequence ID" value="ORX50608.1"/>
    <property type="molecule type" value="Genomic_DNA"/>
</dbReference>
<keyword evidence="3" id="KW-1185">Reference proteome</keyword>
<dbReference type="AlphaFoldDB" id="A0A1X2GDP7"/>
<name>A0A1X2GDP7_9FUNG</name>